<dbReference type="AlphaFoldDB" id="A0A238BV97"/>
<dbReference type="GO" id="GO:0006270">
    <property type="term" value="P:DNA replication initiation"/>
    <property type="evidence" value="ECO:0007669"/>
    <property type="project" value="TreeGrafter"/>
</dbReference>
<dbReference type="PANTHER" id="PTHR10763">
    <property type="entry name" value="CELL DIVISION CONTROL PROTEIN 6-RELATED"/>
    <property type="match status" value="1"/>
</dbReference>
<dbReference type="GO" id="GO:0033314">
    <property type="term" value="P:mitotic DNA replication checkpoint signaling"/>
    <property type="evidence" value="ECO:0007669"/>
    <property type="project" value="TreeGrafter"/>
</dbReference>
<dbReference type="Pfam" id="PF13191">
    <property type="entry name" value="AAA_16"/>
    <property type="match status" value="1"/>
</dbReference>
<dbReference type="Gene3D" id="1.10.8.60">
    <property type="match status" value="1"/>
</dbReference>
<evidence type="ECO:0000256" key="1">
    <source>
        <dbReference type="ARBA" id="ARBA00022705"/>
    </source>
</evidence>
<dbReference type="SUPFAM" id="SSF52540">
    <property type="entry name" value="P-loop containing nucleoside triphosphate hydrolases"/>
    <property type="match status" value="1"/>
</dbReference>
<accession>A0A238BV97</accession>
<reference evidence="3 4" key="1">
    <citation type="submission" date="2015-12" db="EMBL/GenBank/DDBJ databases">
        <title>Draft genome of the nematode, Onchocerca flexuosa.</title>
        <authorList>
            <person name="Mitreva M."/>
        </authorList>
    </citation>
    <scope>NUCLEOTIDE SEQUENCE [LARGE SCALE GENOMIC DNA]</scope>
    <source>
        <strain evidence="3">Red Deer</strain>
    </source>
</reference>
<sequence length="331" mass="37921">MTEDRSRKKKQKIASLEHLHQRNIIASSKKPACLLVCMFGNWQYRSGRHPFILSHPLSSPCHFVSFTPQLLNERTDLKMVKRRKRSNAFEQFSGNSKRYKNESILHQNDIENSIPENKILYGREKEVALLEKLLHGDIVNRSPASVFVSGPPGTGKTLAIKTVLQLMFSQHNVHSIYINCASENTELDILTVILNSYNKSSKRPPGKKLITEFHKMFAKMNKHIIIVLDEIDYIRPKDRDFLCSMFHWPVLYGNVSFIGIANTLDTMELLKHKLKFIPELIVFAPYTEVQLQLILSKKLKSNNEGDAIELCARKIAAITGDARKALQVARR</sequence>
<keyword evidence="4" id="KW-1185">Reference proteome</keyword>
<evidence type="ECO:0000259" key="2">
    <source>
        <dbReference type="SMART" id="SM00382"/>
    </source>
</evidence>
<organism evidence="3 4">
    <name type="scientific">Onchocerca flexuosa</name>
    <dbReference type="NCBI Taxonomy" id="387005"/>
    <lineage>
        <taxon>Eukaryota</taxon>
        <taxon>Metazoa</taxon>
        <taxon>Ecdysozoa</taxon>
        <taxon>Nematoda</taxon>
        <taxon>Chromadorea</taxon>
        <taxon>Rhabditida</taxon>
        <taxon>Spirurina</taxon>
        <taxon>Spiruromorpha</taxon>
        <taxon>Filarioidea</taxon>
        <taxon>Onchocercidae</taxon>
        <taxon>Onchocerca</taxon>
    </lineage>
</organism>
<dbReference type="InterPro" id="IPR003593">
    <property type="entry name" value="AAA+_ATPase"/>
</dbReference>
<dbReference type="InterPro" id="IPR041664">
    <property type="entry name" value="AAA_16"/>
</dbReference>
<dbReference type="CDD" id="cd00009">
    <property type="entry name" value="AAA"/>
    <property type="match status" value="1"/>
</dbReference>
<dbReference type="InterPro" id="IPR050311">
    <property type="entry name" value="ORC1/CDC6"/>
</dbReference>
<keyword evidence="1" id="KW-0235">DNA replication</keyword>
<gene>
    <name evidence="3" type="ORF">X798_03991</name>
</gene>
<dbReference type="PANTHER" id="PTHR10763:SF26">
    <property type="entry name" value="CELL DIVISION CONTROL PROTEIN 6 HOMOLOG"/>
    <property type="match status" value="1"/>
</dbReference>
<dbReference type="Gene3D" id="3.40.50.300">
    <property type="entry name" value="P-loop containing nucleotide triphosphate hydrolases"/>
    <property type="match status" value="1"/>
</dbReference>
<dbReference type="GO" id="GO:0003688">
    <property type="term" value="F:DNA replication origin binding"/>
    <property type="evidence" value="ECO:0007669"/>
    <property type="project" value="TreeGrafter"/>
</dbReference>
<dbReference type="SMART" id="SM00382">
    <property type="entry name" value="AAA"/>
    <property type="match status" value="1"/>
</dbReference>
<dbReference type="OrthoDB" id="1926878at2759"/>
<dbReference type="InterPro" id="IPR027417">
    <property type="entry name" value="P-loop_NTPase"/>
</dbReference>
<evidence type="ECO:0000313" key="4">
    <source>
        <dbReference type="Proteomes" id="UP000242913"/>
    </source>
</evidence>
<evidence type="ECO:0000313" key="3">
    <source>
        <dbReference type="EMBL" id="OZC08904.1"/>
    </source>
</evidence>
<dbReference type="EMBL" id="KZ269999">
    <property type="protein sequence ID" value="OZC08904.1"/>
    <property type="molecule type" value="Genomic_DNA"/>
</dbReference>
<proteinExistence type="predicted"/>
<dbReference type="Proteomes" id="UP000242913">
    <property type="component" value="Unassembled WGS sequence"/>
</dbReference>
<dbReference type="GO" id="GO:0005634">
    <property type="term" value="C:nucleus"/>
    <property type="evidence" value="ECO:0007669"/>
    <property type="project" value="TreeGrafter"/>
</dbReference>
<name>A0A238BV97_9BILA</name>
<feature type="domain" description="AAA+ ATPase" evidence="2">
    <location>
        <begin position="142"/>
        <end position="295"/>
    </location>
</feature>
<protein>
    <recommendedName>
        <fullName evidence="2">AAA+ ATPase domain-containing protein</fullName>
    </recommendedName>
</protein>